<organism evidence="10 11">
    <name type="scientific">Dioszegia hungarica</name>
    <dbReference type="NCBI Taxonomy" id="4972"/>
    <lineage>
        <taxon>Eukaryota</taxon>
        <taxon>Fungi</taxon>
        <taxon>Dikarya</taxon>
        <taxon>Basidiomycota</taxon>
        <taxon>Agaricomycotina</taxon>
        <taxon>Tremellomycetes</taxon>
        <taxon>Tremellales</taxon>
        <taxon>Bulleribasidiaceae</taxon>
        <taxon>Dioszegia</taxon>
    </lineage>
</organism>
<feature type="compositionally biased region" description="Low complexity" evidence="9">
    <location>
        <begin position="286"/>
        <end position="309"/>
    </location>
</feature>
<keyword evidence="8" id="KW-0539">Nucleus</keyword>
<comment type="caution">
    <text evidence="10">The sequence shown here is derived from an EMBL/GenBank/DDBJ whole genome shotgun (WGS) entry which is preliminary data.</text>
</comment>
<feature type="compositionally biased region" description="Low complexity" evidence="9">
    <location>
        <begin position="332"/>
        <end position="342"/>
    </location>
</feature>
<feature type="compositionally biased region" description="Gly residues" evidence="9">
    <location>
        <begin position="229"/>
        <end position="244"/>
    </location>
</feature>
<evidence type="ECO:0000256" key="7">
    <source>
        <dbReference type="ARBA" id="ARBA00022694"/>
    </source>
</evidence>
<reference evidence="10" key="1">
    <citation type="journal article" date="2022" name="G3 (Bethesda)">
        <title>High quality genome of the basidiomycete yeast Dioszegia hungarica PDD-24b-2 isolated from cloud water.</title>
        <authorList>
            <person name="Jarrige D."/>
            <person name="Haridas S."/>
            <person name="Bleykasten-Grosshans C."/>
            <person name="Joly M."/>
            <person name="Nadalig T."/>
            <person name="Sancelme M."/>
            <person name="Vuilleumier S."/>
            <person name="Grigoriev I.V."/>
            <person name="Amato P."/>
            <person name="Bringel F."/>
        </authorList>
    </citation>
    <scope>NUCLEOTIDE SEQUENCE</scope>
    <source>
        <strain evidence="10">PDD-24b-2</strain>
    </source>
</reference>
<name>A0AA38LWX0_9TREE</name>
<accession>A0AA38LWX0</accession>
<dbReference type="GO" id="GO:0000049">
    <property type="term" value="F:tRNA binding"/>
    <property type="evidence" value="ECO:0007669"/>
    <property type="project" value="TreeGrafter"/>
</dbReference>
<dbReference type="Gene3D" id="3.40.50.300">
    <property type="entry name" value="P-loop containing nucleotide triphosphate hydrolases"/>
    <property type="match status" value="1"/>
</dbReference>
<dbReference type="PANTHER" id="PTHR15641">
    <property type="entry name" value="ELONGATOR COMPLEX PROTEIN 5"/>
    <property type="match status" value="1"/>
</dbReference>
<dbReference type="GO" id="GO:0002098">
    <property type="term" value="P:tRNA wobble uridine modification"/>
    <property type="evidence" value="ECO:0007669"/>
    <property type="project" value="InterPro"/>
</dbReference>
<protein>
    <recommendedName>
        <fullName evidence="5">Elongator complex protein 5</fullName>
    </recommendedName>
</protein>
<evidence type="ECO:0000256" key="9">
    <source>
        <dbReference type="SAM" id="MobiDB-lite"/>
    </source>
</evidence>
<dbReference type="EMBL" id="JAKWFO010000004">
    <property type="protein sequence ID" value="KAI9637244.1"/>
    <property type="molecule type" value="Genomic_DNA"/>
</dbReference>
<comment type="pathway">
    <text evidence="3">tRNA modification; 5-methoxycarbonylmethyl-2-thiouridine-tRNA biosynthesis.</text>
</comment>
<comment type="subcellular location">
    <subcellularLocation>
        <location evidence="2">Cytoplasm</location>
    </subcellularLocation>
    <subcellularLocation>
        <location evidence="1">Nucleus</location>
    </subcellularLocation>
</comment>
<feature type="compositionally biased region" description="Acidic residues" evidence="9">
    <location>
        <begin position="397"/>
        <end position="410"/>
    </location>
</feature>
<proteinExistence type="inferred from homology"/>
<dbReference type="GO" id="GO:0033588">
    <property type="term" value="C:elongator holoenzyme complex"/>
    <property type="evidence" value="ECO:0007669"/>
    <property type="project" value="InterPro"/>
</dbReference>
<feature type="region of interest" description="Disordered" evidence="9">
    <location>
        <begin position="276"/>
        <end position="309"/>
    </location>
</feature>
<keyword evidence="7" id="KW-0819">tRNA processing</keyword>
<evidence type="ECO:0000256" key="1">
    <source>
        <dbReference type="ARBA" id="ARBA00004123"/>
    </source>
</evidence>
<dbReference type="RefSeq" id="XP_052947021.1">
    <property type="nucleotide sequence ID" value="XM_053092303.1"/>
</dbReference>
<gene>
    <name evidence="10" type="ORF">MKK02DRAFT_43164</name>
</gene>
<evidence type="ECO:0000313" key="11">
    <source>
        <dbReference type="Proteomes" id="UP001164286"/>
    </source>
</evidence>
<dbReference type="InterPro" id="IPR027417">
    <property type="entry name" value="P-loop_NTPase"/>
</dbReference>
<evidence type="ECO:0000256" key="5">
    <source>
        <dbReference type="ARBA" id="ARBA00020264"/>
    </source>
</evidence>
<feature type="region of interest" description="Disordered" evidence="9">
    <location>
        <begin position="226"/>
        <end position="254"/>
    </location>
</feature>
<dbReference type="GeneID" id="77731508"/>
<sequence>MSFLQLLDAALNNASIPHQPYVLISDEPTFGGLPIMREIIRRSIARNASVLLICVLRPPSTYLPGVSGQSGFLEVVDLSDRVPGYGSSDLEGIKAEILEAARRMGPKVEIYIDAVDVLAEDHTSAGALSLIRSLLKQIKANKAPSRLTLLLSPHSALYPSLLPPSFCAPLTQLQPHPLSLLSALSTAYLAPISPDPRFTDLLTMASERRIGERMAWLGESSLGDWSAGSGQGAGSGSGGGGVGKGKGKRMDSGDGQGVAVAAVQVVVRKATGGAKGMSRSLEGLASTSGVSVSGSSLTSESCSTSTSTLSGTCRLAVRPLESLIDLQPFSHPAATQAQQPTADTRASQDKPAPAPQAAATHTALNLPFNLSLTDEQRRRRDRVPIPYVHEGEGVEVGWEEEEEDDDDEEI</sequence>
<dbReference type="GO" id="GO:0005829">
    <property type="term" value="C:cytosol"/>
    <property type="evidence" value="ECO:0007669"/>
    <property type="project" value="TreeGrafter"/>
</dbReference>
<dbReference type="Proteomes" id="UP001164286">
    <property type="component" value="Unassembled WGS sequence"/>
</dbReference>
<keyword evidence="11" id="KW-1185">Reference proteome</keyword>
<keyword evidence="6" id="KW-0963">Cytoplasm</keyword>
<evidence type="ECO:0000256" key="2">
    <source>
        <dbReference type="ARBA" id="ARBA00004496"/>
    </source>
</evidence>
<feature type="region of interest" description="Disordered" evidence="9">
    <location>
        <begin position="332"/>
        <end position="410"/>
    </location>
</feature>
<evidence type="ECO:0000256" key="8">
    <source>
        <dbReference type="ARBA" id="ARBA00023242"/>
    </source>
</evidence>
<comment type="similarity">
    <text evidence="4">Belongs to the ELP5 family.</text>
</comment>
<dbReference type="GO" id="GO:0005634">
    <property type="term" value="C:nucleus"/>
    <property type="evidence" value="ECO:0007669"/>
    <property type="project" value="UniProtKB-SubCell"/>
</dbReference>
<evidence type="ECO:0000313" key="10">
    <source>
        <dbReference type="EMBL" id="KAI9637244.1"/>
    </source>
</evidence>
<dbReference type="InterPro" id="IPR019519">
    <property type="entry name" value="Elp5"/>
</dbReference>
<evidence type="ECO:0000256" key="6">
    <source>
        <dbReference type="ARBA" id="ARBA00022490"/>
    </source>
</evidence>
<dbReference type="PANTHER" id="PTHR15641:SF1">
    <property type="entry name" value="ELONGATOR COMPLEX PROTEIN 5"/>
    <property type="match status" value="1"/>
</dbReference>
<evidence type="ECO:0000256" key="4">
    <source>
        <dbReference type="ARBA" id="ARBA00009567"/>
    </source>
</evidence>
<dbReference type="Pfam" id="PF10483">
    <property type="entry name" value="Elong_Iki1"/>
    <property type="match status" value="1"/>
</dbReference>
<dbReference type="AlphaFoldDB" id="A0AA38LWX0"/>
<evidence type="ECO:0000256" key="3">
    <source>
        <dbReference type="ARBA" id="ARBA00005043"/>
    </source>
</evidence>